<dbReference type="PANTHER" id="PTHR23324">
    <property type="entry name" value="SEC14 RELATED PROTEIN"/>
    <property type="match status" value="1"/>
</dbReference>
<dbReference type="PROSITE" id="PS50866">
    <property type="entry name" value="GOLD"/>
    <property type="match status" value="1"/>
</dbReference>
<keyword evidence="3" id="KW-1185">Reference proteome</keyword>
<evidence type="ECO:0000259" key="1">
    <source>
        <dbReference type="PROSITE" id="PS50866"/>
    </source>
</evidence>
<evidence type="ECO:0000313" key="2">
    <source>
        <dbReference type="EMBL" id="CAG9327825.1"/>
    </source>
</evidence>
<evidence type="ECO:0000313" key="3">
    <source>
        <dbReference type="Proteomes" id="UP001162131"/>
    </source>
</evidence>
<name>A0AAU9JSC0_9CILI</name>
<protein>
    <recommendedName>
        <fullName evidence="1">GOLD domain-containing protein</fullName>
    </recommendedName>
</protein>
<feature type="domain" description="GOLD" evidence="1">
    <location>
        <begin position="358"/>
        <end position="483"/>
    </location>
</feature>
<dbReference type="PANTHER" id="PTHR23324:SF83">
    <property type="entry name" value="SEC14-LIKE PROTEIN 2"/>
    <property type="match status" value="1"/>
</dbReference>
<dbReference type="InterPro" id="IPR036598">
    <property type="entry name" value="GOLD_dom_sf"/>
</dbReference>
<dbReference type="EMBL" id="CAJZBQ010000044">
    <property type="protein sequence ID" value="CAG9327825.1"/>
    <property type="molecule type" value="Genomic_DNA"/>
</dbReference>
<dbReference type="SUPFAM" id="SSF101576">
    <property type="entry name" value="Supernatant protein factor (SPF), C-terminal domain"/>
    <property type="match status" value="1"/>
</dbReference>
<accession>A0AAU9JSC0</accession>
<dbReference type="GO" id="GO:0005737">
    <property type="term" value="C:cytoplasm"/>
    <property type="evidence" value="ECO:0007669"/>
    <property type="project" value="TreeGrafter"/>
</dbReference>
<reference evidence="2" key="1">
    <citation type="submission" date="2021-09" db="EMBL/GenBank/DDBJ databases">
        <authorList>
            <consortium name="AG Swart"/>
            <person name="Singh M."/>
            <person name="Singh A."/>
            <person name="Seah K."/>
            <person name="Emmerich C."/>
        </authorList>
    </citation>
    <scope>NUCLEOTIDE SEQUENCE</scope>
    <source>
        <strain evidence="2">ATCC30299</strain>
    </source>
</reference>
<dbReference type="InterPro" id="IPR051064">
    <property type="entry name" value="SEC14/CRAL-TRIO_domain"/>
</dbReference>
<dbReference type="InterPro" id="IPR016024">
    <property type="entry name" value="ARM-type_fold"/>
</dbReference>
<organism evidence="2 3">
    <name type="scientific">Blepharisma stoltei</name>
    <dbReference type="NCBI Taxonomy" id="1481888"/>
    <lineage>
        <taxon>Eukaryota</taxon>
        <taxon>Sar</taxon>
        <taxon>Alveolata</taxon>
        <taxon>Ciliophora</taxon>
        <taxon>Postciliodesmatophora</taxon>
        <taxon>Heterotrichea</taxon>
        <taxon>Heterotrichida</taxon>
        <taxon>Blepharismidae</taxon>
        <taxon>Blepharisma</taxon>
    </lineage>
</organism>
<sequence>MFVLVTLNYNSMSENPFAEKLKLALKAQSITECVSFLRDASKILVTHIDPKPFINSKTVLLLGKLSNNEDYQIVRYVGHIYTKICDIIPKTDSALLITLSNDILQLCDILSGTEVAENLQESVNGILVHLFKHGGLGAEQTQIVQRLLDKKPTIDVKAVLEPIIEEVKSNNPYGMNRLMDLLSSRESLKEQYLIFGNQLNPVINSLLGTSDRDIYVKIQKILEHMIFQTHYNIRLSTYDQSSESHLYTIVESKDYSMFENVFYAAYNFLNILKPADIFITQNLLKILIRLWYAYPQHRPSLYTLIFNNLVEIASGGISEYKAKAAKFLHIITHSSDTDSEFKGKLESEAAIEGLFKNEAYIDQEIDLLVAEDVIDFDDIQIIAGFPLSITIQPGEQKYYVIEVKEPNSILQWGFATEYYDVSYTLWRVDLPTPEVILHEEKVQCDQNPVSGIRLLKSPGLYRFSWDNSYSWFRSKHLRFRISLLKPFKHLKSEAKSRECSKIINIIHEDEVGDACFTTPTKNVLEVGVHIKNNVIVLSALENNEAFEIEEEDQIPFLIAGFIDTVCEHANQEYSIRKIGITEKQMKYREGLEDLGAVAICRDVDAIGLLSQQSLHSNTLISVVIDEGLRSCVILRGRILIGDDGVPLGDISKLKNTDPGVGIATLLCMFGPAVVVISGQDFKEDIAALSERVSYLVPMQVWQHSVIRESVYGPHVAVVAASKLHFLHYRYKFAF</sequence>
<gene>
    <name evidence="2" type="ORF">BSTOLATCC_MIC44452</name>
</gene>
<dbReference type="Gene3D" id="2.60.120.680">
    <property type="entry name" value="GOLD domain"/>
    <property type="match status" value="1"/>
</dbReference>
<dbReference type="Proteomes" id="UP001162131">
    <property type="component" value="Unassembled WGS sequence"/>
</dbReference>
<dbReference type="SUPFAM" id="SSF48371">
    <property type="entry name" value="ARM repeat"/>
    <property type="match status" value="1"/>
</dbReference>
<dbReference type="AlphaFoldDB" id="A0AAU9JSC0"/>
<proteinExistence type="predicted"/>
<comment type="caution">
    <text evidence="2">The sequence shown here is derived from an EMBL/GenBank/DDBJ whole genome shotgun (WGS) entry which is preliminary data.</text>
</comment>
<dbReference type="InterPro" id="IPR009038">
    <property type="entry name" value="GOLD_dom"/>
</dbReference>